<keyword evidence="4" id="KW-0472">Membrane</keyword>
<dbReference type="EMBL" id="FRBI01000005">
    <property type="protein sequence ID" value="SHL65051.1"/>
    <property type="molecule type" value="Genomic_DNA"/>
</dbReference>
<keyword evidence="6" id="KW-0479">Metal-binding</keyword>
<keyword evidence="2" id="KW-0804">Transcription</keyword>
<dbReference type="OrthoDB" id="4350643at2"/>
<dbReference type="GO" id="GO:0008270">
    <property type="term" value="F:zinc ion binding"/>
    <property type="evidence" value="ECO:0007669"/>
    <property type="project" value="UniProtKB-KW"/>
</dbReference>
<dbReference type="InterPro" id="IPR041916">
    <property type="entry name" value="Anti_sigma_zinc_sf"/>
</dbReference>
<keyword evidence="1" id="KW-0805">Transcription regulation</keyword>
<dbReference type="Pfam" id="PF13490">
    <property type="entry name" value="zf-HC2"/>
    <property type="match status" value="1"/>
</dbReference>
<keyword evidence="7" id="KW-1185">Reference proteome</keyword>
<organism evidence="6 7">
    <name type="scientific">Actinacidiphila paucisporea</name>
    <dbReference type="NCBI Taxonomy" id="310782"/>
    <lineage>
        <taxon>Bacteria</taxon>
        <taxon>Bacillati</taxon>
        <taxon>Actinomycetota</taxon>
        <taxon>Actinomycetes</taxon>
        <taxon>Kitasatosporales</taxon>
        <taxon>Streptomycetaceae</taxon>
        <taxon>Actinacidiphila</taxon>
    </lineage>
</organism>
<evidence type="ECO:0000313" key="6">
    <source>
        <dbReference type="EMBL" id="SHL65051.1"/>
    </source>
</evidence>
<proteinExistence type="predicted"/>
<dbReference type="Proteomes" id="UP000184111">
    <property type="component" value="Unassembled WGS sequence"/>
</dbReference>
<keyword evidence="4" id="KW-1133">Transmembrane helix</keyword>
<feature type="transmembrane region" description="Helical" evidence="4">
    <location>
        <begin position="133"/>
        <end position="154"/>
    </location>
</feature>
<keyword evidence="4" id="KW-0812">Transmembrane</keyword>
<evidence type="ECO:0000259" key="5">
    <source>
        <dbReference type="Pfam" id="PF13490"/>
    </source>
</evidence>
<feature type="region of interest" description="Disordered" evidence="3">
    <location>
        <begin position="89"/>
        <end position="126"/>
    </location>
</feature>
<dbReference type="AlphaFoldDB" id="A0A1M7CCU3"/>
<reference evidence="6 7" key="1">
    <citation type="submission" date="2016-11" db="EMBL/GenBank/DDBJ databases">
        <authorList>
            <person name="Jaros S."/>
            <person name="Januszkiewicz K."/>
            <person name="Wedrychowicz H."/>
        </authorList>
    </citation>
    <scope>NUCLEOTIDE SEQUENCE [LARGE SCALE GENOMIC DNA]</scope>
    <source>
        <strain evidence="6 7">CGMCC 4.2025</strain>
    </source>
</reference>
<feature type="compositionally biased region" description="Polar residues" evidence="3">
    <location>
        <begin position="109"/>
        <end position="122"/>
    </location>
</feature>
<name>A0A1M7CCU3_9ACTN</name>
<sequence length="294" mass="30430">MTSTTDQDPHPDVMAISDLMEGILPPERATVVRAHVESCVECAEVLASLREIQDLLGGMPEPEPMPVEVAARIDAALADEARLDGVLPYVPRETSLPSQDASGPRSVPRGTSASVGRSSASTGPGRRRLRRGLLIGAASVATVLALGGLVYELASSSGGNTMNADSGAQRKSGARNQDASSVVGDDVARLLGGARGGKTGSNGVTSPMLHADGDSRVTAPDGTVVTVPSCVLQATHRTQRPLAADREPYQGVDSFLVVLPDPADGDRVDAFVVTASCTADTPGRVLFHNSYPRS</sequence>
<feature type="region of interest" description="Disordered" evidence="3">
    <location>
        <begin position="158"/>
        <end position="219"/>
    </location>
</feature>
<dbReference type="RefSeq" id="WP_073496568.1">
    <property type="nucleotide sequence ID" value="NZ_FRBI01000005.1"/>
</dbReference>
<accession>A0A1M7CCU3</accession>
<evidence type="ECO:0000313" key="7">
    <source>
        <dbReference type="Proteomes" id="UP000184111"/>
    </source>
</evidence>
<keyword evidence="6" id="KW-0862">Zinc</keyword>
<evidence type="ECO:0000256" key="4">
    <source>
        <dbReference type="SAM" id="Phobius"/>
    </source>
</evidence>
<gene>
    <name evidence="6" type="ORF">SAMN05216499_105204</name>
</gene>
<feature type="domain" description="Putative zinc-finger" evidence="5">
    <location>
        <begin position="15"/>
        <end position="43"/>
    </location>
</feature>
<evidence type="ECO:0000256" key="1">
    <source>
        <dbReference type="ARBA" id="ARBA00023015"/>
    </source>
</evidence>
<dbReference type="STRING" id="310782.SAMN05216499_105204"/>
<evidence type="ECO:0000256" key="3">
    <source>
        <dbReference type="SAM" id="MobiDB-lite"/>
    </source>
</evidence>
<evidence type="ECO:0000256" key="2">
    <source>
        <dbReference type="ARBA" id="ARBA00023163"/>
    </source>
</evidence>
<dbReference type="InterPro" id="IPR027383">
    <property type="entry name" value="Znf_put"/>
</dbReference>
<dbReference type="Gene3D" id="1.10.10.1320">
    <property type="entry name" value="Anti-sigma factor, zinc-finger domain"/>
    <property type="match status" value="1"/>
</dbReference>
<keyword evidence="6" id="KW-0863">Zinc-finger</keyword>
<protein>
    <submittedName>
        <fullName evidence="6">Putative zinc-finger</fullName>
    </submittedName>
</protein>